<keyword evidence="1" id="KW-0732">Signal</keyword>
<dbReference type="EMBL" id="AP024590">
    <property type="protein sequence ID" value="BCU57614.1"/>
    <property type="molecule type" value="Genomic_DNA"/>
</dbReference>
<evidence type="ECO:0000313" key="3">
    <source>
        <dbReference type="EMBL" id="BCU57614.1"/>
    </source>
</evidence>
<dbReference type="SUPFAM" id="SSF56300">
    <property type="entry name" value="Metallo-dependent phosphatases"/>
    <property type="match status" value="1"/>
</dbReference>
<reference evidence="3" key="1">
    <citation type="submission" date="2021-04" db="EMBL/GenBank/DDBJ databases">
        <title>Difference and commonality of drug resistance evolution in various bacteria. and drug sensitivity profiles.</title>
        <authorList>
            <person name="Maeda T."/>
            <person name="Shibai A."/>
            <person name="Kawada K."/>
            <person name="Kotani H."/>
            <person name="Tarusawa Y."/>
            <person name="Tanabe K."/>
            <person name="Furusawa C."/>
        </authorList>
    </citation>
    <scope>NUCLEOTIDE SEQUENCE</scope>
    <source>
        <strain evidence="3">JCM 8580</strain>
    </source>
</reference>
<organism evidence="3 4">
    <name type="scientific">Enterobacter kobei</name>
    <dbReference type="NCBI Taxonomy" id="208224"/>
    <lineage>
        <taxon>Bacteria</taxon>
        <taxon>Pseudomonadati</taxon>
        <taxon>Pseudomonadota</taxon>
        <taxon>Gammaproteobacteria</taxon>
        <taxon>Enterobacterales</taxon>
        <taxon>Enterobacteriaceae</taxon>
        <taxon>Enterobacter</taxon>
        <taxon>Enterobacter cloacae complex</taxon>
    </lineage>
</organism>
<dbReference type="InterPro" id="IPR004843">
    <property type="entry name" value="Calcineurin-like_PHP"/>
</dbReference>
<protein>
    <submittedName>
        <fullName evidence="3">Metallophosphoesterase</fullName>
    </submittedName>
</protein>
<dbReference type="Pfam" id="PF00149">
    <property type="entry name" value="Metallophos"/>
    <property type="match status" value="1"/>
</dbReference>
<dbReference type="Gene3D" id="3.60.21.10">
    <property type="match status" value="2"/>
</dbReference>
<dbReference type="GO" id="GO:0016787">
    <property type="term" value="F:hydrolase activity"/>
    <property type="evidence" value="ECO:0007669"/>
    <property type="project" value="InterPro"/>
</dbReference>
<dbReference type="AlphaFoldDB" id="A0AA86MFP2"/>
<name>A0AA86MFP2_9ENTR</name>
<evidence type="ECO:0000313" key="4">
    <source>
        <dbReference type="Proteomes" id="UP000682928"/>
    </source>
</evidence>
<dbReference type="InterPro" id="IPR029052">
    <property type="entry name" value="Metallo-depent_PP-like"/>
</dbReference>
<gene>
    <name evidence="3" type="ORF">ENKO_42080</name>
</gene>
<accession>A0AA86MFP2</accession>
<dbReference type="RefSeq" id="WP_088222164.1">
    <property type="nucleotide sequence ID" value="NZ_AP024590.1"/>
</dbReference>
<proteinExistence type="predicted"/>
<evidence type="ECO:0000256" key="1">
    <source>
        <dbReference type="SAM" id="SignalP"/>
    </source>
</evidence>
<evidence type="ECO:0000259" key="2">
    <source>
        <dbReference type="Pfam" id="PF00149"/>
    </source>
</evidence>
<feature type="domain" description="Calcineurin-like phosphoesterase" evidence="2">
    <location>
        <begin position="28"/>
        <end position="149"/>
    </location>
</feature>
<feature type="signal peptide" evidence="1">
    <location>
        <begin position="1"/>
        <end position="21"/>
    </location>
</feature>
<feature type="chain" id="PRO_5041739554" evidence="1">
    <location>
        <begin position="22"/>
        <end position="662"/>
    </location>
</feature>
<sequence>MKRLLRLGTSLLLIASGTSPAAETYQYRVAFMPDIHFHDVYGEFADQAFSGLKNSKSGKPAIIRTMYAQLTSTRLFNENYFALRAALDDAGKRGIKWLALPGDFSDDGQPYHVRGLVKLLHEYEQKYGMRFFATPGNHDPNRPFTTPGGEEDFLGEEGKTQRIFSRGAKECQGYQGATARIKTDAELPTICSEEMVSGGYQAIMTAMGDFGINPSPDDLYWETPYSRYGVENYRYQAAQQASDFSQRQYEICAQGTGGIYKKPGYGPCFTVADSSYLVEPVPGLWLLAVDANVYLPAADARTDKPRFSGSGEAGYNSMLTHKQQTVAWMADVAQRARKLNKTLVTFSHFPMVEFDNDAAADLADIFGEGKFQLARAPREDTSHALAKTGIGVHVGGHMHFNDTGVRRYADGSLLFNIQAPSLAAYVPAYKILNFTSPTEIDVETVIVKEVPRFNELFEHYQQEWDHLNATHSPHLWNRAILQADSYYAFTNWHITELARLRFLPEEWPEDLRKMLFTLNGEEMLIISQLNQGEYDGKKSGAAWEAARQKAQALAQRAGMNHQDFARWNGFELAVDFYRLRNADELALADIPADRLRQYQLLTGALASRLTPASLPLSPHSTFEDMFRLRFGSIFAVINTYLHGNPARNFHINLESGEMGVVK</sequence>
<dbReference type="Proteomes" id="UP000682928">
    <property type="component" value="Chromosome"/>
</dbReference>